<protein>
    <submittedName>
        <fullName evidence="1">Uncharacterized protein</fullName>
    </submittedName>
</protein>
<proteinExistence type="predicted"/>
<dbReference type="EMBL" id="BJZU01000034">
    <property type="protein sequence ID" value="GEP04126.1"/>
    <property type="molecule type" value="Genomic_DNA"/>
</dbReference>
<organism evidence="1 3">
    <name type="scientific">Methylobacterium oxalidis</name>
    <dbReference type="NCBI Taxonomy" id="944322"/>
    <lineage>
        <taxon>Bacteria</taxon>
        <taxon>Pseudomonadati</taxon>
        <taxon>Pseudomonadota</taxon>
        <taxon>Alphaproteobacteria</taxon>
        <taxon>Hyphomicrobiales</taxon>
        <taxon>Methylobacteriaceae</taxon>
        <taxon>Methylobacterium</taxon>
    </lineage>
</organism>
<dbReference type="AlphaFoldDB" id="A0A512J2E2"/>
<evidence type="ECO:0000313" key="4">
    <source>
        <dbReference type="Proteomes" id="UP001156856"/>
    </source>
</evidence>
<gene>
    <name evidence="2" type="ORF">GCM10007888_34260</name>
    <name evidence="1" type="ORF">MOX02_21640</name>
</gene>
<reference evidence="2" key="1">
    <citation type="journal article" date="2014" name="Int. J. Syst. Evol. Microbiol.">
        <title>Complete genome of a new Firmicutes species belonging to the dominant human colonic microbiota ('Ruminococcus bicirculans') reveals two chromosomes and a selective capacity to utilize plant glucans.</title>
        <authorList>
            <consortium name="NISC Comparative Sequencing Program"/>
            <person name="Wegmann U."/>
            <person name="Louis P."/>
            <person name="Goesmann A."/>
            <person name="Henrissat B."/>
            <person name="Duncan S.H."/>
            <person name="Flint H.J."/>
        </authorList>
    </citation>
    <scope>NUCLEOTIDE SEQUENCE</scope>
    <source>
        <strain evidence="2">NBRC 107715</strain>
    </source>
</reference>
<dbReference type="Proteomes" id="UP000321960">
    <property type="component" value="Unassembled WGS sequence"/>
</dbReference>
<reference evidence="1 3" key="3">
    <citation type="submission" date="2019-07" db="EMBL/GenBank/DDBJ databases">
        <title>Whole genome shotgun sequence of Methylobacterium oxalidis NBRC 107715.</title>
        <authorList>
            <person name="Hosoyama A."/>
            <person name="Uohara A."/>
            <person name="Ohji S."/>
            <person name="Ichikawa N."/>
        </authorList>
    </citation>
    <scope>NUCLEOTIDE SEQUENCE [LARGE SCALE GENOMIC DNA]</scope>
    <source>
        <strain evidence="1 3">NBRC 107715</strain>
    </source>
</reference>
<evidence type="ECO:0000313" key="3">
    <source>
        <dbReference type="Proteomes" id="UP000321960"/>
    </source>
</evidence>
<accession>A0A512J2E2</accession>
<reference evidence="2" key="4">
    <citation type="submission" date="2023-01" db="EMBL/GenBank/DDBJ databases">
        <title>Draft genome sequence of Methylobacterium oxalidis strain NBRC 107715.</title>
        <authorList>
            <person name="Sun Q."/>
            <person name="Mori K."/>
        </authorList>
    </citation>
    <scope>NUCLEOTIDE SEQUENCE</scope>
    <source>
        <strain evidence="2">NBRC 107715</strain>
    </source>
</reference>
<comment type="caution">
    <text evidence="1">The sequence shown here is derived from an EMBL/GenBank/DDBJ whole genome shotgun (WGS) entry which is preliminary data.</text>
</comment>
<reference evidence="4" key="2">
    <citation type="journal article" date="2019" name="Int. J. Syst. Evol. Microbiol.">
        <title>The Global Catalogue of Microorganisms (GCM) 10K type strain sequencing project: providing services to taxonomists for standard genome sequencing and annotation.</title>
        <authorList>
            <consortium name="The Broad Institute Genomics Platform"/>
            <consortium name="The Broad Institute Genome Sequencing Center for Infectious Disease"/>
            <person name="Wu L."/>
            <person name="Ma J."/>
        </authorList>
    </citation>
    <scope>NUCLEOTIDE SEQUENCE [LARGE SCALE GENOMIC DNA]</scope>
    <source>
        <strain evidence="4">NBRC 107715</strain>
    </source>
</reference>
<dbReference type="Proteomes" id="UP001156856">
    <property type="component" value="Unassembled WGS sequence"/>
</dbReference>
<name>A0A512J2E2_9HYPH</name>
<evidence type="ECO:0000313" key="1">
    <source>
        <dbReference type="EMBL" id="GEP04126.1"/>
    </source>
</evidence>
<sequence length="109" mass="12672">MPGCRAECPWKRSRFGLSSGCDDRRSLIRTRDRLSLDNREFRMPNYRVSFAKQILGVPFTVGSVEIARARDPERARRAAELRFARLHGVDDWRERADRCEIAATEPHRA</sequence>
<dbReference type="EMBL" id="BSPK01000060">
    <property type="protein sequence ID" value="GLS65045.1"/>
    <property type="molecule type" value="Genomic_DNA"/>
</dbReference>
<evidence type="ECO:0000313" key="2">
    <source>
        <dbReference type="EMBL" id="GLS65045.1"/>
    </source>
</evidence>
<keyword evidence="4" id="KW-1185">Reference proteome</keyword>